<feature type="signal peptide" evidence="1">
    <location>
        <begin position="1"/>
        <end position="19"/>
    </location>
</feature>
<accession>A0A5B7YE54</accession>
<organism evidence="2 3">
    <name type="scientific">Salinimonas iocasae</name>
    <dbReference type="NCBI Taxonomy" id="2572577"/>
    <lineage>
        <taxon>Bacteria</taxon>
        <taxon>Pseudomonadati</taxon>
        <taxon>Pseudomonadota</taxon>
        <taxon>Gammaproteobacteria</taxon>
        <taxon>Alteromonadales</taxon>
        <taxon>Alteromonadaceae</taxon>
        <taxon>Alteromonas/Salinimonas group</taxon>
        <taxon>Salinimonas</taxon>
    </lineage>
</organism>
<dbReference type="KEGG" id="salk:FBQ74_09535"/>
<protein>
    <submittedName>
        <fullName evidence="2">DUF411 domain-containing protein</fullName>
    </submittedName>
</protein>
<dbReference type="Pfam" id="PF04214">
    <property type="entry name" value="DUF411"/>
    <property type="match status" value="1"/>
</dbReference>
<dbReference type="EMBL" id="CP039852">
    <property type="protein sequence ID" value="QCZ93720.1"/>
    <property type="molecule type" value="Genomic_DNA"/>
</dbReference>
<evidence type="ECO:0000313" key="2">
    <source>
        <dbReference type="EMBL" id="QCZ93720.1"/>
    </source>
</evidence>
<evidence type="ECO:0000256" key="1">
    <source>
        <dbReference type="SAM" id="SignalP"/>
    </source>
</evidence>
<gene>
    <name evidence="2" type="ORF">FBQ74_09535</name>
</gene>
<proteinExistence type="predicted"/>
<dbReference type="RefSeq" id="WP_139756464.1">
    <property type="nucleotide sequence ID" value="NZ_CP039852.1"/>
</dbReference>
<sequence>MTIRVLALILGLLGTVVQASTEKDNVHLNVYKSASCGCCKGWMAHLENSQRGKASQNAWRIEGKDTNTLGDIKAIHNVPVELRSCHTAVTHSGYVFEGHIPARYIESFLDNPPDDAFGLAVPGMPIGSPGMESGLRFQPYTIQLLLKDGSTRPFATVSTFEEQY</sequence>
<dbReference type="AlphaFoldDB" id="A0A5B7YE54"/>
<dbReference type="InterPro" id="IPR007332">
    <property type="entry name" value="DUF411"/>
</dbReference>
<evidence type="ECO:0000313" key="3">
    <source>
        <dbReference type="Proteomes" id="UP000304912"/>
    </source>
</evidence>
<reference evidence="2 3" key="1">
    <citation type="submission" date="2019-04" db="EMBL/GenBank/DDBJ databases">
        <title>Salinimonas iocasae sp. nov., a halophilic bacterium isolated from the outer tube casing of tubeworms in Okinawa Trough.</title>
        <authorList>
            <person name="Zhang H."/>
            <person name="Wang H."/>
            <person name="Li C."/>
        </authorList>
    </citation>
    <scope>NUCLEOTIDE SEQUENCE [LARGE SCALE GENOMIC DNA]</scope>
    <source>
        <strain evidence="2 3">KX18D6</strain>
    </source>
</reference>
<keyword evidence="3" id="KW-1185">Reference proteome</keyword>
<keyword evidence="1" id="KW-0732">Signal</keyword>
<name>A0A5B7YE54_9ALTE</name>
<feature type="chain" id="PRO_5022852228" evidence="1">
    <location>
        <begin position="20"/>
        <end position="164"/>
    </location>
</feature>
<dbReference type="Proteomes" id="UP000304912">
    <property type="component" value="Chromosome"/>
</dbReference>
<dbReference type="OrthoDB" id="14727at2"/>